<proteinExistence type="predicted"/>
<dbReference type="RefSeq" id="WP_014270966.1">
    <property type="nucleotide sequence ID" value="NC_016633.1"/>
</dbReference>
<protein>
    <submittedName>
        <fullName evidence="1">Uncharacterized protein</fullName>
    </submittedName>
</protein>
<reference evidence="1 2" key="1">
    <citation type="submission" date="2011-11" db="EMBL/GenBank/DDBJ databases">
        <title>Complete sequence of Spirochaeta sp. grapes.</title>
        <authorList>
            <consortium name="US DOE Joint Genome Institute"/>
            <person name="Lucas S."/>
            <person name="Han J."/>
            <person name="Lapidus A."/>
            <person name="Cheng J.-F."/>
            <person name="Goodwin L."/>
            <person name="Pitluck S."/>
            <person name="Peters L."/>
            <person name="Ovchinnikova G."/>
            <person name="Munk A.C."/>
            <person name="Detter J.C."/>
            <person name="Han C."/>
            <person name="Tapia R."/>
            <person name="Land M."/>
            <person name="Hauser L."/>
            <person name="Kyrpides N."/>
            <person name="Ivanova N."/>
            <person name="Pagani I."/>
            <person name="Ritalahtilisa K."/>
            <person name="Loeffler F."/>
            <person name="Woyke T."/>
        </authorList>
    </citation>
    <scope>NUCLEOTIDE SEQUENCE [LARGE SCALE GENOMIC DNA]</scope>
    <source>
        <strain evidence="2">ATCC BAA-1885 / DSM 22778 / Grapes</strain>
    </source>
</reference>
<evidence type="ECO:0000313" key="1">
    <source>
        <dbReference type="EMBL" id="AEV30125.1"/>
    </source>
</evidence>
<gene>
    <name evidence="1" type="ordered locus">SpiGrapes_2351</name>
</gene>
<dbReference type="Proteomes" id="UP000005632">
    <property type="component" value="Chromosome"/>
</dbReference>
<dbReference type="AlphaFoldDB" id="G8QSU3"/>
<dbReference type="EMBL" id="CP003155">
    <property type="protein sequence ID" value="AEV30125.1"/>
    <property type="molecule type" value="Genomic_DNA"/>
</dbReference>
<sequence length="288" mass="31337">MKNTLLRRSVAILVMITIVTIGLFAETTSAGNVKFITAGPNVEAKLEAGYSLKIPMMQGDGPLFSGNNLKVKGLVGVSPVAATVSLDAILTPIAVIELNLGASFGTGWDFGLLDLEGLRLSTGGIGTALSSDQLGGMYYKVKAGAAFQFDTAAIFPGDWTSVVLRTYHELNYQGYTNADKNIAWEYETSGAMENGFNYKGEYLVGYQMPIKLNMVAVLLETYAFDMFPVTAHPFLYDLGLVMNYAFTDSLNLTVIPQVTTVQKDAVTREISYKDLSFKRVALMLNYSF</sequence>
<dbReference type="eggNOG" id="ENOG50335X9">
    <property type="taxonomic scope" value="Bacteria"/>
</dbReference>
<dbReference type="KEGG" id="sgp:SpiGrapes_2351"/>
<accession>G8QSU3</accession>
<keyword evidence="2" id="KW-1185">Reference proteome</keyword>
<evidence type="ECO:0000313" key="2">
    <source>
        <dbReference type="Proteomes" id="UP000005632"/>
    </source>
</evidence>
<organism evidence="1 2">
    <name type="scientific">Sphaerochaeta pleomorpha (strain ATCC BAA-1885 / DSM 22778 / Grapes)</name>
    <dbReference type="NCBI Taxonomy" id="158190"/>
    <lineage>
        <taxon>Bacteria</taxon>
        <taxon>Pseudomonadati</taxon>
        <taxon>Spirochaetota</taxon>
        <taxon>Spirochaetia</taxon>
        <taxon>Spirochaetales</taxon>
        <taxon>Sphaerochaetaceae</taxon>
        <taxon>Sphaerochaeta</taxon>
    </lineage>
</organism>
<name>G8QSU3_SPHPG</name>
<dbReference type="HOGENOM" id="CLU_076358_0_0_12"/>